<dbReference type="Proteomes" id="UP000660262">
    <property type="component" value="Unassembled WGS sequence"/>
</dbReference>
<feature type="region of interest" description="Disordered" evidence="1">
    <location>
        <begin position="117"/>
        <end position="144"/>
    </location>
</feature>
<organism evidence="2 3">
    <name type="scientific">Pycnococcus provasolii</name>
    <dbReference type="NCBI Taxonomy" id="41880"/>
    <lineage>
        <taxon>Eukaryota</taxon>
        <taxon>Viridiplantae</taxon>
        <taxon>Chlorophyta</taxon>
        <taxon>Pseudoscourfieldiophyceae</taxon>
        <taxon>Pseudoscourfieldiales</taxon>
        <taxon>Pycnococcaceae</taxon>
        <taxon>Pycnococcus</taxon>
    </lineage>
</organism>
<gene>
    <name evidence="2" type="ORF">PPROV_000340700</name>
</gene>
<keyword evidence="3" id="KW-1185">Reference proteome</keyword>
<evidence type="ECO:0000313" key="3">
    <source>
        <dbReference type="Proteomes" id="UP000660262"/>
    </source>
</evidence>
<sequence length="295" mass="29768">MSSSWAGTHFQDFASELTPRRGIGRQLENAQQANADATAQLAALLYGGIAPPPNSGVGGDAAQALNPSSVAAAAALAAVTSQSPTGSLLQNQTSPTNSMFLNPQALATMMRVVEEARRNSSIRSRKSVGSDPASVDRSRRSSMESIQGDFELDLSEQPGGLAAALGMAAEGMLIDQQNRAASPALAAAAAGGSAQPSAGVLFGNNSHAMNQALALLAAQRQQFGQLAAAAQGSVRNASGIGSGAPGASVAAGLEHSPSMNAAAVLNSLSVAGELNAELLHGWTARKPSWDMTPNA</sequence>
<proteinExistence type="predicted"/>
<accession>A0A830HDR7</accession>
<dbReference type="AlphaFoldDB" id="A0A830HDR7"/>
<evidence type="ECO:0000256" key="1">
    <source>
        <dbReference type="SAM" id="MobiDB-lite"/>
    </source>
</evidence>
<comment type="caution">
    <text evidence="2">The sequence shown here is derived from an EMBL/GenBank/DDBJ whole genome shotgun (WGS) entry which is preliminary data.</text>
</comment>
<evidence type="ECO:0000313" key="2">
    <source>
        <dbReference type="EMBL" id="GHP04653.1"/>
    </source>
</evidence>
<name>A0A830HDR7_9CHLO</name>
<dbReference type="EMBL" id="BNJQ01000008">
    <property type="protein sequence ID" value="GHP04653.1"/>
    <property type="molecule type" value="Genomic_DNA"/>
</dbReference>
<reference evidence="2" key="1">
    <citation type="submission" date="2020-10" db="EMBL/GenBank/DDBJ databases">
        <title>Unveiling of a novel bifunctional photoreceptor, Dualchrome1, isolated from a cosmopolitan green alga.</title>
        <authorList>
            <person name="Suzuki S."/>
            <person name="Kawachi M."/>
        </authorList>
    </citation>
    <scope>NUCLEOTIDE SEQUENCE</scope>
    <source>
        <strain evidence="2">NIES 2893</strain>
    </source>
</reference>
<protein>
    <submittedName>
        <fullName evidence="2">Uncharacterized protein</fullName>
    </submittedName>
</protein>